<dbReference type="GO" id="GO:0000976">
    <property type="term" value="F:transcription cis-regulatory region binding"/>
    <property type="evidence" value="ECO:0007669"/>
    <property type="project" value="TreeGrafter"/>
</dbReference>
<dbReference type="Proteomes" id="UP001345219">
    <property type="component" value="Chromosome 13"/>
</dbReference>
<name>A0AAN7LGI7_9MYRT</name>
<keyword evidence="6 10" id="KW-0238">DNA-binding</keyword>
<keyword evidence="14" id="KW-1185">Reference proteome</keyword>
<evidence type="ECO:0000256" key="7">
    <source>
        <dbReference type="ARBA" id="ARBA00023155"/>
    </source>
</evidence>
<keyword evidence="5" id="KW-0805">Transcription regulation</keyword>
<dbReference type="PANTHER" id="PTHR31948">
    <property type="entry name" value="ZINC-FINGER HOMEODOMAIN PROTEIN 2"/>
    <property type="match status" value="1"/>
</dbReference>
<evidence type="ECO:0008006" key="15">
    <source>
        <dbReference type="Google" id="ProtNLM"/>
    </source>
</evidence>
<evidence type="ECO:0000256" key="6">
    <source>
        <dbReference type="ARBA" id="ARBA00023125"/>
    </source>
</evidence>
<dbReference type="AlphaFoldDB" id="A0AAN7LGI7"/>
<organism evidence="13 14">
    <name type="scientific">Trapa incisa</name>
    <dbReference type="NCBI Taxonomy" id="236973"/>
    <lineage>
        <taxon>Eukaryota</taxon>
        <taxon>Viridiplantae</taxon>
        <taxon>Streptophyta</taxon>
        <taxon>Embryophyta</taxon>
        <taxon>Tracheophyta</taxon>
        <taxon>Spermatophyta</taxon>
        <taxon>Magnoliopsida</taxon>
        <taxon>eudicotyledons</taxon>
        <taxon>Gunneridae</taxon>
        <taxon>Pentapetalae</taxon>
        <taxon>rosids</taxon>
        <taxon>malvids</taxon>
        <taxon>Myrtales</taxon>
        <taxon>Lythraceae</taxon>
        <taxon>Trapa</taxon>
    </lineage>
</organism>
<accession>A0AAN7LGI7</accession>
<dbReference type="InterPro" id="IPR009057">
    <property type="entry name" value="Homeodomain-like_sf"/>
</dbReference>
<evidence type="ECO:0000256" key="9">
    <source>
        <dbReference type="ARBA" id="ARBA00023242"/>
    </source>
</evidence>
<gene>
    <name evidence="13" type="ORF">SAY87_016038</name>
</gene>
<dbReference type="InterPro" id="IPR001356">
    <property type="entry name" value="HD"/>
</dbReference>
<comment type="caution">
    <text evidence="13">The sequence shown here is derived from an EMBL/GenBank/DDBJ whole genome shotgun (WGS) entry which is preliminary data.</text>
</comment>
<dbReference type="Gene3D" id="1.10.10.60">
    <property type="entry name" value="Homeodomain-like"/>
    <property type="match status" value="1"/>
</dbReference>
<evidence type="ECO:0000256" key="8">
    <source>
        <dbReference type="ARBA" id="ARBA00023163"/>
    </source>
</evidence>
<keyword evidence="3" id="KW-0863">Zinc-finger</keyword>
<dbReference type="SUPFAM" id="SSF46689">
    <property type="entry name" value="Homeodomain-like"/>
    <property type="match status" value="1"/>
</dbReference>
<dbReference type="InterPro" id="IPR006455">
    <property type="entry name" value="Homeodomain_ZF_HD"/>
</dbReference>
<proteinExistence type="predicted"/>
<dbReference type="PROSITE" id="PS51523">
    <property type="entry name" value="ZF_HD_DIMER"/>
    <property type="match status" value="1"/>
</dbReference>
<keyword evidence="4" id="KW-0862">Zinc</keyword>
<dbReference type="PANTHER" id="PTHR31948:SF171">
    <property type="entry name" value="HOMEOBOX DOMAIN-CONTAINING PROTEIN"/>
    <property type="match status" value="1"/>
</dbReference>
<keyword evidence="8" id="KW-0804">Transcription</keyword>
<feature type="domain" description="ZF-HD dimerization-type" evidence="12">
    <location>
        <begin position="30"/>
        <end position="87"/>
    </location>
</feature>
<sequence length="244" mass="27460">MDFPPNNTKTTRCLAAAHSSSHLSDPVAGYRECRKNHAVQLGRLALDGCREFMPSSLADVDSLSDKRVPGQLMCAACGCHRNFHRRECSSTASSDCRAWSPLSPKPLSPVPTSFYPPAQWMLQGPGNWSSWFPRAAVSLSDFNGDDDDEDGRFPGAVRMARRKRERTKFSKEQKEKMEAFAEQMGWKMKGEGDGEKVNKAVEEFCREIGVSRGALKIWMNNHKRKHNIKHKKVYLVDGTDDHDS</sequence>
<dbReference type="Pfam" id="PF04770">
    <property type="entry name" value="ZF-HD_dimer"/>
    <property type="match status" value="1"/>
</dbReference>
<dbReference type="PROSITE" id="PS50071">
    <property type="entry name" value="HOMEOBOX_2"/>
    <property type="match status" value="1"/>
</dbReference>
<evidence type="ECO:0000259" key="12">
    <source>
        <dbReference type="PROSITE" id="PS51523"/>
    </source>
</evidence>
<reference evidence="13 14" key="1">
    <citation type="journal article" date="2023" name="Hortic Res">
        <title>Pangenome of water caltrop reveals structural variations and asymmetric subgenome divergence after allopolyploidization.</title>
        <authorList>
            <person name="Zhang X."/>
            <person name="Chen Y."/>
            <person name="Wang L."/>
            <person name="Yuan Y."/>
            <person name="Fang M."/>
            <person name="Shi L."/>
            <person name="Lu R."/>
            <person name="Comes H.P."/>
            <person name="Ma Y."/>
            <person name="Chen Y."/>
            <person name="Huang G."/>
            <person name="Zhou Y."/>
            <person name="Zheng Z."/>
            <person name="Qiu Y."/>
        </authorList>
    </citation>
    <scope>NUCLEOTIDE SEQUENCE [LARGE SCALE GENOMIC DNA]</scope>
    <source>
        <tissue evidence="13">Roots</tissue>
    </source>
</reference>
<dbReference type="InterPro" id="IPR006456">
    <property type="entry name" value="ZF_HD_homeobox_Cys/His_dimer"/>
</dbReference>
<evidence type="ECO:0000256" key="10">
    <source>
        <dbReference type="PROSITE-ProRule" id="PRU00108"/>
    </source>
</evidence>
<evidence type="ECO:0000256" key="3">
    <source>
        <dbReference type="ARBA" id="ARBA00022771"/>
    </source>
</evidence>
<comment type="subcellular location">
    <subcellularLocation>
        <location evidence="1 10">Nucleus</location>
    </subcellularLocation>
</comment>
<protein>
    <recommendedName>
        <fullName evidence="15">ZF-HD dimerization-type domain-containing protein</fullName>
    </recommendedName>
</protein>
<dbReference type="NCBIfam" id="TIGR01566">
    <property type="entry name" value="ZF_HD_prot_N"/>
    <property type="match status" value="1"/>
</dbReference>
<evidence type="ECO:0000256" key="4">
    <source>
        <dbReference type="ARBA" id="ARBA00022833"/>
    </source>
</evidence>
<evidence type="ECO:0000256" key="5">
    <source>
        <dbReference type="ARBA" id="ARBA00023015"/>
    </source>
</evidence>
<evidence type="ECO:0000259" key="11">
    <source>
        <dbReference type="PROSITE" id="PS50071"/>
    </source>
</evidence>
<dbReference type="EMBL" id="JAXIOK010000001">
    <property type="protein sequence ID" value="KAK4779932.1"/>
    <property type="molecule type" value="Genomic_DNA"/>
</dbReference>
<feature type="domain" description="Homeobox" evidence="11">
    <location>
        <begin position="160"/>
        <end position="229"/>
    </location>
</feature>
<keyword evidence="2" id="KW-0479">Metal-binding</keyword>
<feature type="DNA-binding region" description="Homeobox" evidence="10">
    <location>
        <begin position="162"/>
        <end position="230"/>
    </location>
</feature>
<evidence type="ECO:0000313" key="14">
    <source>
        <dbReference type="Proteomes" id="UP001345219"/>
    </source>
</evidence>
<evidence type="ECO:0000256" key="1">
    <source>
        <dbReference type="ARBA" id="ARBA00004123"/>
    </source>
</evidence>
<keyword evidence="7 10" id="KW-0371">Homeobox</keyword>
<dbReference type="NCBIfam" id="TIGR01565">
    <property type="entry name" value="homeo_ZF_HD"/>
    <property type="match status" value="1"/>
</dbReference>
<evidence type="ECO:0000313" key="13">
    <source>
        <dbReference type="EMBL" id="KAK4779932.1"/>
    </source>
</evidence>
<keyword evidence="9 10" id="KW-0539">Nucleus</keyword>
<dbReference type="GO" id="GO:0050793">
    <property type="term" value="P:regulation of developmental process"/>
    <property type="evidence" value="ECO:0007669"/>
    <property type="project" value="TreeGrafter"/>
</dbReference>
<dbReference type="GO" id="GO:0005634">
    <property type="term" value="C:nucleus"/>
    <property type="evidence" value="ECO:0007669"/>
    <property type="project" value="UniProtKB-SubCell"/>
</dbReference>
<dbReference type="GO" id="GO:0003700">
    <property type="term" value="F:DNA-binding transcription factor activity"/>
    <property type="evidence" value="ECO:0007669"/>
    <property type="project" value="TreeGrafter"/>
</dbReference>
<dbReference type="GO" id="GO:0008270">
    <property type="term" value="F:zinc ion binding"/>
    <property type="evidence" value="ECO:0007669"/>
    <property type="project" value="UniProtKB-KW"/>
</dbReference>
<evidence type="ECO:0000256" key="2">
    <source>
        <dbReference type="ARBA" id="ARBA00022723"/>
    </source>
</evidence>